<dbReference type="Proteomes" id="UP001555786">
    <property type="component" value="Unassembled WGS sequence"/>
</dbReference>
<sequence length="215" mass="21911">MNRFYLAALLALALVTSVFFHPLVGLVLFAAGVVAPVLPAYAWAGAVALFALVAPALAQTATAAADTAVSIPYGDWINSIGMLILEIVPVALLWLVRKLPASIGQIISTMQVDQLLTKAIGYAINAVEGATAGKTLSVNVGNAVLAQALNYVTIHAPQWLINWMGGLDAIAQKIIARLNLDAAASVTTVNGTPVITGTTPAPAPTAAPVAAPAAA</sequence>
<name>A0ABV3PG32_9HYPH</name>
<proteinExistence type="predicted"/>
<feature type="transmembrane region" description="Helical" evidence="1">
    <location>
        <begin position="76"/>
        <end position="96"/>
    </location>
</feature>
<keyword evidence="1" id="KW-0472">Membrane</keyword>
<accession>A0ABV3PG32</accession>
<evidence type="ECO:0000313" key="3">
    <source>
        <dbReference type="Proteomes" id="UP001555786"/>
    </source>
</evidence>
<gene>
    <name evidence="2" type="ORF">ABXS05_03455</name>
</gene>
<protein>
    <submittedName>
        <fullName evidence="2">Uncharacterized protein</fullName>
    </submittedName>
</protein>
<dbReference type="EMBL" id="JBFNQD010000001">
    <property type="protein sequence ID" value="MEW9304580.1"/>
    <property type="molecule type" value="Genomic_DNA"/>
</dbReference>
<keyword evidence="1" id="KW-0812">Transmembrane</keyword>
<dbReference type="RefSeq" id="WP_367622937.1">
    <property type="nucleotide sequence ID" value="NZ_JBFNQD010000001.1"/>
</dbReference>
<feature type="transmembrane region" description="Helical" evidence="1">
    <location>
        <begin position="40"/>
        <end position="64"/>
    </location>
</feature>
<evidence type="ECO:0000313" key="2">
    <source>
        <dbReference type="EMBL" id="MEW9304580.1"/>
    </source>
</evidence>
<organism evidence="2 3">
    <name type="scientific">Labrys neptuniae</name>
    <dbReference type="NCBI Taxonomy" id="376174"/>
    <lineage>
        <taxon>Bacteria</taxon>
        <taxon>Pseudomonadati</taxon>
        <taxon>Pseudomonadota</taxon>
        <taxon>Alphaproteobacteria</taxon>
        <taxon>Hyphomicrobiales</taxon>
        <taxon>Xanthobacteraceae</taxon>
        <taxon>Labrys</taxon>
    </lineage>
</organism>
<comment type="caution">
    <text evidence="2">The sequence shown here is derived from an EMBL/GenBank/DDBJ whole genome shotgun (WGS) entry which is preliminary data.</text>
</comment>
<keyword evidence="3" id="KW-1185">Reference proteome</keyword>
<keyword evidence="1" id="KW-1133">Transmembrane helix</keyword>
<evidence type="ECO:0000256" key="1">
    <source>
        <dbReference type="SAM" id="Phobius"/>
    </source>
</evidence>
<reference evidence="2 3" key="1">
    <citation type="submission" date="2024-07" db="EMBL/GenBank/DDBJ databases">
        <title>Description of Labrys sedimenti sp. nov., isolated from a diclofenac-degrading enrichment culture.</title>
        <authorList>
            <person name="Tancsics A."/>
            <person name="Csepanyi A."/>
        </authorList>
    </citation>
    <scope>NUCLEOTIDE SEQUENCE [LARGE SCALE GENOMIC DNA]</scope>
    <source>
        <strain evidence="2 3">LMG 23578</strain>
    </source>
</reference>